<proteinExistence type="inferred from homology"/>
<dbReference type="RefSeq" id="XP_019726995.1">
    <property type="nucleotide sequence ID" value="XM_019871436.1"/>
</dbReference>
<dbReference type="RefSeq" id="XP_019726996.1">
    <property type="nucleotide sequence ID" value="XM_019871437.1"/>
</dbReference>
<dbReference type="GO" id="GO:0008126">
    <property type="term" value="F:acetylesterase activity"/>
    <property type="evidence" value="ECO:0007669"/>
    <property type="project" value="TreeGrafter"/>
</dbReference>
<evidence type="ECO:0000256" key="12">
    <source>
        <dbReference type="ARBA" id="ARBA00023264"/>
    </source>
</evidence>
<feature type="active site" description="Charge relay system" evidence="35">
    <location>
        <position position="205"/>
    </location>
</feature>
<comment type="catalytic activity">
    <reaction evidence="29">
        <text>1-octadecanoyl-2-octanoyl-sn-glycero-3-phosphocholine + H2O = 1-octadecanoyl-sn-glycero-3-phosphocholine + octanoate + H(+)</text>
        <dbReference type="Rhea" id="RHEA:54468"/>
        <dbReference type="ChEBI" id="CHEBI:15377"/>
        <dbReference type="ChEBI" id="CHEBI:15378"/>
        <dbReference type="ChEBI" id="CHEBI:25646"/>
        <dbReference type="ChEBI" id="CHEBI:73858"/>
        <dbReference type="ChEBI" id="CHEBI:138213"/>
    </reaction>
    <physiologicalReaction direction="left-to-right" evidence="29">
        <dbReference type="Rhea" id="RHEA:54469"/>
    </physiologicalReaction>
</comment>
<evidence type="ECO:0000256" key="28">
    <source>
        <dbReference type="ARBA" id="ARBA00052588"/>
    </source>
</evidence>
<evidence type="ECO:0000313" key="37">
    <source>
        <dbReference type="Ensembl" id="ENSHCOP00000008898.1"/>
    </source>
</evidence>
<dbReference type="STRING" id="109280.ENSHCOP00000008898"/>
<feature type="active site" description="Charge relay system" evidence="35">
    <location>
        <position position="331"/>
    </location>
</feature>
<evidence type="ECO:0000256" key="18">
    <source>
        <dbReference type="ARBA" id="ARBA00048471"/>
    </source>
</evidence>
<keyword evidence="8" id="KW-0735">Signal-anchor</keyword>
<dbReference type="GeneID" id="109516697"/>
<dbReference type="InterPro" id="IPR050960">
    <property type="entry name" value="AB_hydrolase_4_sf"/>
</dbReference>
<comment type="catalytic activity">
    <reaction evidence="24">
        <text>1-tetradecanoyl-2-(5Z,8Z,11Z,14Z-eicosatetraenoyl)-sn-glycero-3-phosphocholine + H2O = 2-(5Z,8Z,11Z,14Z)-eicosatetraenoyl-sn-glycero-3-phosphocholine + tetradecanoate + H(+)</text>
        <dbReference type="Rhea" id="RHEA:54396"/>
        <dbReference type="ChEBI" id="CHEBI:15377"/>
        <dbReference type="ChEBI" id="CHEBI:15378"/>
        <dbReference type="ChEBI" id="CHEBI:30807"/>
        <dbReference type="ChEBI" id="CHEBI:76079"/>
        <dbReference type="ChEBI" id="CHEBI:86102"/>
    </reaction>
    <physiologicalReaction direction="left-to-right" evidence="24">
        <dbReference type="Rhea" id="RHEA:54397"/>
    </physiologicalReaction>
</comment>
<dbReference type="PIRSF" id="PIRSF005211">
    <property type="entry name" value="Ab_hydro_YheT"/>
    <property type="match status" value="1"/>
</dbReference>
<dbReference type="Gene3D" id="3.40.50.1820">
    <property type="entry name" value="alpha/beta hydrolase"/>
    <property type="match status" value="1"/>
</dbReference>
<dbReference type="GO" id="GO:0046470">
    <property type="term" value="P:phosphatidylcholine metabolic process"/>
    <property type="evidence" value="ECO:0007669"/>
    <property type="project" value="UniProtKB-ARBA"/>
</dbReference>
<keyword evidence="12" id="KW-1208">Phospholipid metabolism</keyword>
<feature type="domain" description="AB hydrolase-1" evidence="36">
    <location>
        <begin position="125"/>
        <end position="366"/>
    </location>
</feature>
<comment type="catalytic activity">
    <reaction evidence="23">
        <text>1-octadecanoyl-2-pentanoyl-sn-glycero-3-phosphocholine + H2O = pentanoate + 1-octadecanoyl-sn-glycero-3-phosphocholine + H(+)</text>
        <dbReference type="Rhea" id="RHEA:54460"/>
        <dbReference type="ChEBI" id="CHEBI:15377"/>
        <dbReference type="ChEBI" id="CHEBI:15378"/>
        <dbReference type="ChEBI" id="CHEBI:31011"/>
        <dbReference type="ChEBI" id="CHEBI:73858"/>
        <dbReference type="ChEBI" id="CHEBI:138211"/>
    </reaction>
    <physiologicalReaction direction="left-to-right" evidence="23">
        <dbReference type="Rhea" id="RHEA:54461"/>
    </physiologicalReaction>
</comment>
<dbReference type="EC" id="3.1.1.4" evidence="4"/>
<evidence type="ECO:0000256" key="35">
    <source>
        <dbReference type="PIRSR" id="PIRSR005211-1"/>
    </source>
</evidence>
<dbReference type="Pfam" id="PF00561">
    <property type="entry name" value="Abhydrolase_1"/>
    <property type="match status" value="1"/>
</dbReference>
<comment type="catalytic activity">
    <reaction evidence="30">
        <text>1-hexadecanoyl-2-nonadioyl-sn-glycero-3-phosphocholine + H2O = nonanedioate + 1-hexadecanoyl-sn-glycero-3-phosphocholine + H(+)</text>
        <dbReference type="Rhea" id="RHEA:41388"/>
        <dbReference type="ChEBI" id="CHEBI:15377"/>
        <dbReference type="ChEBI" id="CHEBI:15378"/>
        <dbReference type="ChEBI" id="CHEBI:72998"/>
        <dbReference type="ChEBI" id="CHEBI:78207"/>
        <dbReference type="ChEBI" id="CHEBI:78208"/>
    </reaction>
    <physiologicalReaction direction="left-to-right" evidence="30">
        <dbReference type="Rhea" id="RHEA:41389"/>
    </physiologicalReaction>
</comment>
<dbReference type="GO" id="GO:0016020">
    <property type="term" value="C:membrane"/>
    <property type="evidence" value="ECO:0007669"/>
    <property type="project" value="UniProtKB-SubCell"/>
</dbReference>
<evidence type="ECO:0000256" key="23">
    <source>
        <dbReference type="ARBA" id="ARBA00050674"/>
    </source>
</evidence>
<dbReference type="PANTHER" id="PTHR10794:SF60">
    <property type="entry name" value="PROTEIN ABHD1"/>
    <property type="match status" value="1"/>
</dbReference>
<sequence>MLLALLDLWTVHWELVSRVDTVLLCSLTAALCYLWGRKSQRPLLVCGKNFRDFLEEHCPAVTETFSPTPWCWGGRLQTVLCFLIKSRPHVAYRNERIRTADGGQISLDWEDNDSSAAYRRASTRPTVLILPGLTGNSSQSYVLHAVTQAAAHGYRCVVFNNRGFGGEELLTPLTFCAANTSDLELVVQHVKSLYPQAPVFAVGFSLGGMLLLNYLGRKGAESGLVAGLTVSVPWDALKSAQSMEEALNWLLFNTHLTRGLCRAVLRHRKMLDKVVDIDHVLKARSIREFDERFTAPLFGYESCTEYYRHASPDWKLQSIAVPVLCLNAADDPFSPQCAFPLSVAKDLPNVALVVTSHGGHIAFLEGLFPRAAGYMERVFSQFVRAVLEHPQDVRQACGLACS</sequence>
<dbReference type="GO" id="GO:0051793">
    <property type="term" value="P:medium-chain fatty acid catabolic process"/>
    <property type="evidence" value="ECO:0007669"/>
    <property type="project" value="TreeGrafter"/>
</dbReference>
<name>A0A3Q2XV68_HIPCM</name>
<dbReference type="InterPro" id="IPR000952">
    <property type="entry name" value="AB_hydrolase_4_CS"/>
</dbReference>
<evidence type="ECO:0000256" key="13">
    <source>
        <dbReference type="ARBA" id="ARBA00023422"/>
    </source>
</evidence>
<evidence type="ECO:0000256" key="19">
    <source>
        <dbReference type="ARBA" id="ARBA00050145"/>
    </source>
</evidence>
<evidence type="ECO:0000256" key="14">
    <source>
        <dbReference type="ARBA" id="ARBA00023721"/>
    </source>
</evidence>
<evidence type="ECO:0000256" key="31">
    <source>
        <dbReference type="ARBA" id="ARBA00052894"/>
    </source>
</evidence>
<evidence type="ECO:0000256" key="9">
    <source>
        <dbReference type="ARBA" id="ARBA00022989"/>
    </source>
</evidence>
<evidence type="ECO:0000256" key="2">
    <source>
        <dbReference type="ARBA" id="ARBA00010884"/>
    </source>
</evidence>
<dbReference type="OMA" id="FWFTGYS"/>
<comment type="catalytic activity">
    <reaction evidence="25">
        <text>1-tetradecanoyl-2-(9Z,12Z-octadecadienoyl)-sn-glycero-3-phosphocholine + H2O = 1-tetradecanoyl-sn-glycero-3-phosphocholine + (9Z,12Z)-octadecadienoate + H(+)</text>
        <dbReference type="Rhea" id="RHEA:54392"/>
        <dbReference type="ChEBI" id="CHEBI:15377"/>
        <dbReference type="ChEBI" id="CHEBI:15378"/>
        <dbReference type="ChEBI" id="CHEBI:30245"/>
        <dbReference type="ChEBI" id="CHEBI:64489"/>
        <dbReference type="ChEBI" id="CHEBI:86094"/>
    </reaction>
    <physiologicalReaction direction="left-to-right" evidence="25">
        <dbReference type="Rhea" id="RHEA:54393"/>
    </physiologicalReaction>
</comment>
<keyword evidence="38" id="KW-1185">Reference proteome</keyword>
<organism evidence="37 38">
    <name type="scientific">Hippocampus comes</name>
    <name type="common">Tiger tail seahorse</name>
    <dbReference type="NCBI Taxonomy" id="109280"/>
    <lineage>
        <taxon>Eukaryota</taxon>
        <taxon>Metazoa</taxon>
        <taxon>Chordata</taxon>
        <taxon>Craniata</taxon>
        <taxon>Vertebrata</taxon>
        <taxon>Euteleostomi</taxon>
        <taxon>Actinopterygii</taxon>
        <taxon>Neopterygii</taxon>
        <taxon>Teleostei</taxon>
        <taxon>Neoteleostei</taxon>
        <taxon>Acanthomorphata</taxon>
        <taxon>Syngnathiaria</taxon>
        <taxon>Syngnathiformes</taxon>
        <taxon>Syngnathoidei</taxon>
        <taxon>Syngnathidae</taxon>
        <taxon>Hippocampus</taxon>
    </lineage>
</organism>
<dbReference type="InterPro" id="IPR012020">
    <property type="entry name" value="ABHD4"/>
</dbReference>
<dbReference type="InterPro" id="IPR029058">
    <property type="entry name" value="AB_hydrolase_fold"/>
</dbReference>
<evidence type="ECO:0000256" key="30">
    <source>
        <dbReference type="ARBA" id="ARBA00052808"/>
    </source>
</evidence>
<evidence type="ECO:0000256" key="27">
    <source>
        <dbReference type="ARBA" id="ARBA00052144"/>
    </source>
</evidence>
<comment type="catalytic activity">
    <reaction evidence="17">
        <text>1-hexadecanoyl-2-(9-oxononanoyl)-sn-glycero-3-phosphocholine + H2O = 9-oxononanoate + 1-hexadecanoyl-sn-glycero-3-phosphocholine + H(+)</text>
        <dbReference type="Rhea" id="RHEA:41179"/>
        <dbReference type="ChEBI" id="CHEBI:15377"/>
        <dbReference type="ChEBI" id="CHEBI:15378"/>
        <dbReference type="ChEBI" id="CHEBI:61042"/>
        <dbReference type="ChEBI" id="CHEBI:72998"/>
        <dbReference type="ChEBI" id="CHEBI:77812"/>
    </reaction>
    <physiologicalReaction direction="left-to-right" evidence="17">
        <dbReference type="Rhea" id="RHEA:41180"/>
    </physiologicalReaction>
</comment>
<evidence type="ECO:0000256" key="11">
    <source>
        <dbReference type="ARBA" id="ARBA00023136"/>
    </source>
</evidence>
<evidence type="ECO:0000256" key="3">
    <source>
        <dbReference type="ARBA" id="ARBA00013179"/>
    </source>
</evidence>
<evidence type="ECO:0000256" key="25">
    <source>
        <dbReference type="ARBA" id="ARBA00051705"/>
    </source>
</evidence>
<comment type="similarity">
    <text evidence="2">Belongs to the AB hydrolase superfamily. AB hydrolase 4 family.</text>
</comment>
<dbReference type="GO" id="GO:0004623">
    <property type="term" value="F:phospholipase A2 activity"/>
    <property type="evidence" value="ECO:0007669"/>
    <property type="project" value="UniProtKB-EC"/>
</dbReference>
<comment type="catalytic activity">
    <reaction evidence="22">
        <text>1-O-hexadecyl-2-nonadioyl-sn-glycero-3-phosphocholine + H2O = nonanedioate + 1-O-hexadecyl-sn-glycero-3-phosphocholine + H(+)</text>
        <dbReference type="Rhea" id="RHEA:54552"/>
        <dbReference type="ChEBI" id="CHEBI:15377"/>
        <dbReference type="ChEBI" id="CHEBI:15378"/>
        <dbReference type="ChEBI" id="CHEBI:64496"/>
        <dbReference type="ChEBI" id="CHEBI:78208"/>
        <dbReference type="ChEBI" id="CHEBI:138269"/>
    </reaction>
    <physiologicalReaction direction="left-to-right" evidence="22">
        <dbReference type="Rhea" id="RHEA:54553"/>
    </physiologicalReaction>
</comment>
<evidence type="ECO:0000256" key="34">
    <source>
        <dbReference type="ARBA" id="ARBA00082158"/>
    </source>
</evidence>
<evidence type="ECO:0000256" key="33">
    <source>
        <dbReference type="ARBA" id="ARBA00071303"/>
    </source>
</evidence>
<dbReference type="GeneTree" id="ENSGT00950000182902"/>
<evidence type="ECO:0000256" key="21">
    <source>
        <dbReference type="ARBA" id="ARBA00050195"/>
    </source>
</evidence>
<dbReference type="Ensembl" id="ENSHCOT00000014874.1">
    <property type="protein sequence ID" value="ENSHCOP00000008898.1"/>
    <property type="gene ID" value="ENSHCOG00000011239.1"/>
</dbReference>
<dbReference type="SUPFAM" id="SSF53474">
    <property type="entry name" value="alpha/beta-Hydrolases"/>
    <property type="match status" value="1"/>
</dbReference>
<evidence type="ECO:0000256" key="4">
    <source>
        <dbReference type="ARBA" id="ARBA00013278"/>
    </source>
</evidence>
<comment type="catalytic activity">
    <reaction evidence="26">
        <text>1-octadecanoyl-2-acetyl-sn-glycero-3-phosphocholine + H2O = 1-octadecanoyl-sn-glycero-3-phosphocholine + acetate + H(+)</text>
        <dbReference type="Rhea" id="RHEA:54408"/>
        <dbReference type="ChEBI" id="CHEBI:15377"/>
        <dbReference type="ChEBI" id="CHEBI:15378"/>
        <dbReference type="ChEBI" id="CHEBI:30089"/>
        <dbReference type="ChEBI" id="CHEBI:73858"/>
        <dbReference type="ChEBI" id="CHEBI:75220"/>
    </reaction>
    <physiologicalReaction direction="left-to-right" evidence="26">
        <dbReference type="Rhea" id="RHEA:54409"/>
    </physiologicalReaction>
</comment>
<comment type="catalytic activity">
    <reaction evidence="13">
        <text>a 1,2-diacyl-sn-glycero-3-phosphocholine + H2O = a 1-acyl-sn-glycero-3-phosphocholine + a fatty acid + H(+)</text>
        <dbReference type="Rhea" id="RHEA:15801"/>
        <dbReference type="ChEBI" id="CHEBI:15377"/>
        <dbReference type="ChEBI" id="CHEBI:15378"/>
        <dbReference type="ChEBI" id="CHEBI:28868"/>
        <dbReference type="ChEBI" id="CHEBI:57643"/>
        <dbReference type="ChEBI" id="CHEBI:58168"/>
        <dbReference type="EC" id="3.1.1.4"/>
    </reaction>
    <physiologicalReaction direction="left-to-right" evidence="13">
        <dbReference type="Rhea" id="RHEA:15802"/>
    </physiologicalReaction>
</comment>
<comment type="catalytic activity">
    <reaction evidence="28">
        <text>1-octadecanoyl-2-hexanoyl-sn-glycero-3-phosphocholine + H2O = hexanoate + 1-octadecanoyl-sn-glycero-3-phosphocholine + H(+)</text>
        <dbReference type="Rhea" id="RHEA:54464"/>
        <dbReference type="ChEBI" id="CHEBI:15377"/>
        <dbReference type="ChEBI" id="CHEBI:15378"/>
        <dbReference type="ChEBI" id="CHEBI:17120"/>
        <dbReference type="ChEBI" id="CHEBI:73858"/>
        <dbReference type="ChEBI" id="CHEBI:138212"/>
    </reaction>
    <physiologicalReaction direction="left-to-right" evidence="28">
        <dbReference type="Rhea" id="RHEA:54465"/>
    </physiologicalReaction>
</comment>
<comment type="subcellular location">
    <subcellularLocation>
        <location evidence="1">Membrane</location>
        <topology evidence="1">Single-pass type II membrane protein</topology>
    </subcellularLocation>
</comment>
<comment type="catalytic activity">
    <reaction evidence="21">
        <text>1-tetradecanoyl-2-(4Z,7Z,10Z,13Z,16Z,19Z-docosahexaenoyl)-sn-glycero-3-phosphocholine + H2O = 2-(4Z,7Z,10Z,13Z,16Z,19Z-docosahexaenoyl)-sn-glycero-3-phosphocholine + tetradecanoate + H(+)</text>
        <dbReference type="Rhea" id="RHEA:54400"/>
        <dbReference type="ChEBI" id="CHEBI:15377"/>
        <dbReference type="ChEBI" id="CHEBI:15378"/>
        <dbReference type="ChEBI" id="CHEBI:30807"/>
        <dbReference type="ChEBI" id="CHEBI:76085"/>
        <dbReference type="ChEBI" id="CHEBI:86162"/>
    </reaction>
    <physiologicalReaction direction="left-to-right" evidence="21">
        <dbReference type="Rhea" id="RHEA:54401"/>
    </physiologicalReaction>
</comment>
<evidence type="ECO:0000256" key="32">
    <source>
        <dbReference type="ARBA" id="ARBA00059841"/>
    </source>
</evidence>
<feature type="active site" description="Charge relay system" evidence="35">
    <location>
        <position position="360"/>
    </location>
</feature>
<dbReference type="GO" id="GO:0008970">
    <property type="term" value="F:phospholipase A1 activity"/>
    <property type="evidence" value="ECO:0007669"/>
    <property type="project" value="UniProtKB-EC"/>
</dbReference>
<reference evidence="37" key="2">
    <citation type="submission" date="2025-09" db="UniProtKB">
        <authorList>
            <consortium name="Ensembl"/>
        </authorList>
    </citation>
    <scope>IDENTIFICATION</scope>
</reference>
<keyword evidence="11" id="KW-0472">Membrane</keyword>
<evidence type="ECO:0000256" key="8">
    <source>
        <dbReference type="ARBA" id="ARBA00022968"/>
    </source>
</evidence>
<evidence type="ECO:0000256" key="15">
    <source>
        <dbReference type="ARBA" id="ARBA00036688"/>
    </source>
</evidence>
<reference evidence="37" key="1">
    <citation type="submission" date="2025-08" db="UniProtKB">
        <authorList>
            <consortium name="Ensembl"/>
        </authorList>
    </citation>
    <scope>IDENTIFICATION</scope>
</reference>
<dbReference type="EC" id="3.1.1.32" evidence="3"/>
<dbReference type="PANTHER" id="PTHR10794">
    <property type="entry name" value="ABHYDROLASE DOMAIN-CONTAINING PROTEIN"/>
    <property type="match status" value="1"/>
</dbReference>
<comment type="catalytic activity">
    <reaction evidence="14">
        <text>1-O-hexadecyl-2-acetyl-sn-glycero-3-phosphocholine + H2O = 1-O-hexadecyl-sn-glycero-3-phosphocholine + acetate + H(+)</text>
        <dbReference type="Rhea" id="RHEA:40479"/>
        <dbReference type="ChEBI" id="CHEBI:15377"/>
        <dbReference type="ChEBI" id="CHEBI:15378"/>
        <dbReference type="ChEBI" id="CHEBI:30089"/>
        <dbReference type="ChEBI" id="CHEBI:44811"/>
        <dbReference type="ChEBI" id="CHEBI:64496"/>
    </reaction>
    <physiologicalReaction direction="left-to-right" evidence="14">
        <dbReference type="Rhea" id="RHEA:40480"/>
    </physiologicalReaction>
</comment>
<evidence type="ECO:0000256" key="16">
    <source>
        <dbReference type="ARBA" id="ARBA00047611"/>
    </source>
</evidence>
<evidence type="ECO:0000256" key="5">
    <source>
        <dbReference type="ARBA" id="ARBA00022487"/>
    </source>
</evidence>
<dbReference type="GO" id="GO:0051792">
    <property type="term" value="P:medium-chain fatty acid biosynthetic process"/>
    <property type="evidence" value="ECO:0007669"/>
    <property type="project" value="TreeGrafter"/>
</dbReference>
<evidence type="ECO:0000256" key="10">
    <source>
        <dbReference type="ARBA" id="ARBA00023098"/>
    </source>
</evidence>
<keyword evidence="5" id="KW-0719">Serine esterase</keyword>
<keyword evidence="9" id="KW-1133">Transmembrane helix</keyword>
<comment type="catalytic activity">
    <reaction evidence="20">
        <text>1-octadecanoyl-2-nonanoyl-sn-glycero-3-phosphocholine + H2O = nonanoate + 1-octadecanoyl-sn-glycero-3-phosphocholine + H(+)</text>
        <dbReference type="Rhea" id="RHEA:54472"/>
        <dbReference type="ChEBI" id="CHEBI:15377"/>
        <dbReference type="ChEBI" id="CHEBI:15378"/>
        <dbReference type="ChEBI" id="CHEBI:32361"/>
        <dbReference type="ChEBI" id="CHEBI:73858"/>
        <dbReference type="ChEBI" id="CHEBI:138214"/>
    </reaction>
    <physiologicalReaction direction="left-to-right" evidence="20">
        <dbReference type="Rhea" id="RHEA:54473"/>
    </physiologicalReaction>
</comment>
<comment type="catalytic activity">
    <reaction evidence="31">
        <text>1,2-ditetradecanoyl-sn-glycero-3-phosphocholine + H2O = 2-tetradecanoyl-sn-glycero-3-phosphocholine + tetradecanoate + H(+)</text>
        <dbReference type="Rhea" id="RHEA:54404"/>
        <dbReference type="ChEBI" id="CHEBI:15377"/>
        <dbReference type="ChEBI" id="CHEBI:15378"/>
        <dbReference type="ChEBI" id="CHEBI:30807"/>
        <dbReference type="ChEBI" id="CHEBI:45240"/>
        <dbReference type="ChEBI" id="CHEBI:131738"/>
    </reaction>
    <physiologicalReaction direction="left-to-right" evidence="31">
        <dbReference type="Rhea" id="RHEA:54405"/>
    </physiologicalReaction>
</comment>
<comment type="catalytic activity">
    <reaction evidence="27">
        <text>1-tetradecanoyl-2-(9Z,12Z-octadecadienoyl)-sn-glycero-3-phosphocholine + H2O = 2-(9Z,12Z-octadecadienoyl)-sn-glycero-3-phosphocholine + tetradecanoate + H(+)</text>
        <dbReference type="Rhea" id="RHEA:54388"/>
        <dbReference type="ChEBI" id="CHEBI:15377"/>
        <dbReference type="ChEBI" id="CHEBI:15378"/>
        <dbReference type="ChEBI" id="CHEBI:30807"/>
        <dbReference type="ChEBI" id="CHEBI:76084"/>
        <dbReference type="ChEBI" id="CHEBI:86094"/>
    </reaction>
    <physiologicalReaction direction="left-to-right" evidence="27">
        <dbReference type="Rhea" id="RHEA:54389"/>
    </physiologicalReaction>
</comment>
<dbReference type="InterPro" id="IPR000073">
    <property type="entry name" value="AB_hydrolase_1"/>
</dbReference>
<evidence type="ECO:0000256" key="6">
    <source>
        <dbReference type="ARBA" id="ARBA00022692"/>
    </source>
</evidence>
<evidence type="ECO:0000256" key="29">
    <source>
        <dbReference type="ARBA" id="ARBA00052747"/>
    </source>
</evidence>
<dbReference type="AlphaFoldDB" id="A0A3Q2XV68"/>
<dbReference type="Proteomes" id="UP000264820">
    <property type="component" value="Unplaced"/>
</dbReference>
<dbReference type="GO" id="GO:0047372">
    <property type="term" value="F:monoacylglycerol lipase activity"/>
    <property type="evidence" value="ECO:0007669"/>
    <property type="project" value="TreeGrafter"/>
</dbReference>
<evidence type="ECO:0000256" key="7">
    <source>
        <dbReference type="ARBA" id="ARBA00022801"/>
    </source>
</evidence>
<dbReference type="KEGG" id="hcq:109516697"/>
<comment type="catalytic activity">
    <reaction evidence="19">
        <text>1,2-ditetradecanoyl-sn-glycero-3-phosphocholine + H2O = 1-tetradecanoyl-sn-glycero-3-phosphocholine + tetradecanoate + H(+)</text>
        <dbReference type="Rhea" id="RHEA:54456"/>
        <dbReference type="ChEBI" id="CHEBI:15377"/>
        <dbReference type="ChEBI" id="CHEBI:15378"/>
        <dbReference type="ChEBI" id="CHEBI:30807"/>
        <dbReference type="ChEBI" id="CHEBI:45240"/>
        <dbReference type="ChEBI" id="CHEBI:64489"/>
    </reaction>
    <physiologicalReaction direction="left-to-right" evidence="19">
        <dbReference type="Rhea" id="RHEA:54457"/>
    </physiologicalReaction>
</comment>
<dbReference type="PROSITE" id="PS01133">
    <property type="entry name" value="UPF0017"/>
    <property type="match status" value="1"/>
</dbReference>
<evidence type="ECO:0000259" key="36">
    <source>
        <dbReference type="Pfam" id="PF00561"/>
    </source>
</evidence>
<evidence type="ECO:0000256" key="26">
    <source>
        <dbReference type="ARBA" id="ARBA00052087"/>
    </source>
</evidence>
<keyword evidence="10" id="KW-0443">Lipid metabolism</keyword>
<comment type="catalytic activity">
    <reaction evidence="18">
        <text>1-hexadecanoyl-2-glutaroyl-sn-glycero-3-phosphocholine + H2O = glutarate + 1-hexadecanoyl-sn-glycero-3-phosphocholine + H(+)</text>
        <dbReference type="Rhea" id="RHEA:41159"/>
        <dbReference type="ChEBI" id="CHEBI:15377"/>
        <dbReference type="ChEBI" id="CHEBI:15378"/>
        <dbReference type="ChEBI" id="CHEBI:30921"/>
        <dbReference type="ChEBI" id="CHEBI:72998"/>
        <dbReference type="ChEBI" id="CHEBI:77756"/>
    </reaction>
    <physiologicalReaction direction="left-to-right" evidence="18">
        <dbReference type="Rhea" id="RHEA:41160"/>
    </physiologicalReaction>
</comment>
<evidence type="ECO:0000256" key="22">
    <source>
        <dbReference type="ARBA" id="ARBA00050276"/>
    </source>
</evidence>
<comment type="function">
    <text evidence="32">Phospholipase that may play a role in phospholipids remodeling. May selectively cleave myristate (C14)-containing phosphatidylcholines through its predominant phospholipase 1 activity, cleaving preferentially acyl groups in sn1 position. In parallel, may have a minor phospholipase 2 activity acting on acyl groups in position sn2. In addition to (C14)-containing phosphatidylcholines, may also act on other medium-chain-containing and oxidatively truncated phospholipids.</text>
</comment>
<evidence type="ECO:0000313" key="38">
    <source>
        <dbReference type="Proteomes" id="UP000264820"/>
    </source>
</evidence>
<protein>
    <recommendedName>
        <fullName evidence="33">Phospholipase ABHD3</fullName>
        <ecNumber evidence="3">3.1.1.32</ecNumber>
        <ecNumber evidence="4">3.1.1.4</ecNumber>
    </recommendedName>
    <alternativeName>
        <fullName evidence="34">Abhydrolase domain-containing protein 3</fullName>
    </alternativeName>
</protein>
<evidence type="ECO:0000256" key="17">
    <source>
        <dbReference type="ARBA" id="ARBA00048288"/>
    </source>
</evidence>
<evidence type="ECO:0000256" key="1">
    <source>
        <dbReference type="ARBA" id="ARBA00004606"/>
    </source>
</evidence>
<keyword evidence="7" id="KW-0378">Hydrolase</keyword>
<keyword evidence="6" id="KW-0812">Transmembrane</keyword>
<comment type="catalytic activity">
    <reaction evidence="15">
        <text>a 1,2-diacyl-sn-glycero-3-phosphocholine + H2O = a 2-acyl-sn-glycero-3-phosphocholine + a fatty acid + H(+)</text>
        <dbReference type="Rhea" id="RHEA:18689"/>
        <dbReference type="ChEBI" id="CHEBI:15377"/>
        <dbReference type="ChEBI" id="CHEBI:15378"/>
        <dbReference type="ChEBI" id="CHEBI:28868"/>
        <dbReference type="ChEBI" id="CHEBI:57643"/>
        <dbReference type="ChEBI" id="CHEBI:57875"/>
        <dbReference type="EC" id="3.1.1.32"/>
    </reaction>
    <physiologicalReaction direction="left-to-right" evidence="15">
        <dbReference type="Rhea" id="RHEA:18690"/>
    </physiologicalReaction>
</comment>
<dbReference type="OrthoDB" id="247542at2759"/>
<comment type="catalytic activity">
    <reaction evidence="16">
        <text>1-hexadecanoyl-2-(5-oxopentanoyl)-sn-glycero-3-phosphocholine + H2O = 5-oxopentanoate + 1-hexadecanoyl-sn-glycero-3-phosphocholine + H(+)</text>
        <dbReference type="Rhea" id="RHEA:40483"/>
        <dbReference type="ChEBI" id="CHEBI:15377"/>
        <dbReference type="ChEBI" id="CHEBI:15378"/>
        <dbReference type="ChEBI" id="CHEBI:16120"/>
        <dbReference type="ChEBI" id="CHEBI:72998"/>
        <dbReference type="ChEBI" id="CHEBI:77890"/>
    </reaction>
    <physiologicalReaction direction="left-to-right" evidence="16">
        <dbReference type="Rhea" id="RHEA:40484"/>
    </physiologicalReaction>
</comment>
<evidence type="ECO:0000256" key="20">
    <source>
        <dbReference type="ARBA" id="ARBA00050182"/>
    </source>
</evidence>
<dbReference type="FunFam" id="3.40.50.1820:FF:000079">
    <property type="entry name" value="Abhydrolase domain-containing 3"/>
    <property type="match status" value="1"/>
</dbReference>
<accession>A0A3Q2XV68</accession>
<evidence type="ECO:0000256" key="24">
    <source>
        <dbReference type="ARBA" id="ARBA00051164"/>
    </source>
</evidence>